<proteinExistence type="predicted"/>
<dbReference type="HOGENOM" id="CLU_2668579_0_0_5"/>
<protein>
    <recommendedName>
        <fullName evidence="3">DUF982 domain-containing protein</fullName>
    </recommendedName>
</protein>
<dbReference type="AlphaFoldDB" id="W6RV50"/>
<organism evidence="1 2">
    <name type="scientific">Rhizobium favelukesii</name>
    <dbReference type="NCBI Taxonomy" id="348824"/>
    <lineage>
        <taxon>Bacteria</taxon>
        <taxon>Pseudomonadati</taxon>
        <taxon>Pseudomonadota</taxon>
        <taxon>Alphaproteobacteria</taxon>
        <taxon>Hyphomicrobiales</taxon>
        <taxon>Rhizobiaceae</taxon>
        <taxon>Rhizobium/Agrobacterium group</taxon>
        <taxon>Rhizobium</taxon>
    </lineage>
</organism>
<dbReference type="Proteomes" id="UP000019443">
    <property type="component" value="Chromosome"/>
</dbReference>
<gene>
    <name evidence="1" type="ORF">LPU83_2517</name>
</gene>
<evidence type="ECO:0000313" key="1">
    <source>
        <dbReference type="EMBL" id="CDM58171.1"/>
    </source>
</evidence>
<dbReference type="Pfam" id="PF06169">
    <property type="entry name" value="DUF982"/>
    <property type="match status" value="1"/>
</dbReference>
<dbReference type="PATRIC" id="fig|348824.6.peg.2716"/>
<keyword evidence="2" id="KW-1185">Reference proteome</keyword>
<evidence type="ECO:0008006" key="3">
    <source>
        <dbReference type="Google" id="ProtNLM"/>
    </source>
</evidence>
<evidence type="ECO:0000313" key="2">
    <source>
        <dbReference type="Proteomes" id="UP000019443"/>
    </source>
</evidence>
<dbReference type="Gene3D" id="6.10.250.730">
    <property type="match status" value="1"/>
</dbReference>
<name>W6RV50_9HYPH</name>
<dbReference type="InterPro" id="IPR010385">
    <property type="entry name" value="DUF982"/>
</dbReference>
<dbReference type="EMBL" id="HG916852">
    <property type="protein sequence ID" value="CDM58171.1"/>
    <property type="molecule type" value="Genomic_DNA"/>
</dbReference>
<accession>W6RV50</accession>
<sequence length="75" mass="8239">MQVNIVLWDRPIRAGGTLIFGPLAAKEFMTASWPEAKDRNFDKAVAAILAAIRGRGSPDLARERFEKALLSAELV</sequence>
<dbReference type="KEGG" id="rhl:LPU83_2517"/>
<reference evidence="1" key="1">
    <citation type="submission" date="2013-11" db="EMBL/GenBank/DDBJ databases">
        <title>Draft genome sequence of the broad-host-range Rhizobium sp. LPU83 strain, a member of the low-genetic diversity Oregon-like Rhizobium sp. group.</title>
        <authorList>
            <person name="Wibberg D."/>
            <person name="Puehler A."/>
            <person name="Schlueter A."/>
        </authorList>
    </citation>
    <scope>NUCLEOTIDE SEQUENCE [LARGE SCALE GENOMIC DNA]</scope>
    <source>
        <strain evidence="1">LPU83</strain>
    </source>
</reference>
<dbReference type="eggNOG" id="ENOG502ZZFZ">
    <property type="taxonomic scope" value="Bacteria"/>
</dbReference>